<accession>A0ABS9U8B8</accession>
<dbReference type="EMBL" id="JAKZFC010000001">
    <property type="protein sequence ID" value="MCH7320488.1"/>
    <property type="molecule type" value="Genomic_DNA"/>
</dbReference>
<gene>
    <name evidence="1" type="ORF">LZ480_01205</name>
</gene>
<reference evidence="1 2" key="1">
    <citation type="submission" date="2022-03" db="EMBL/GenBank/DDBJ databases">
        <authorList>
            <person name="Jo J.-H."/>
            <person name="Im W.-T."/>
        </authorList>
    </citation>
    <scope>NUCLEOTIDE SEQUENCE [LARGE SCALE GENOMIC DNA]</scope>
    <source>
        <strain evidence="1 2">MA9</strain>
    </source>
</reference>
<evidence type="ECO:0000313" key="1">
    <source>
        <dbReference type="EMBL" id="MCH7320488.1"/>
    </source>
</evidence>
<evidence type="ECO:0000313" key="2">
    <source>
        <dbReference type="Proteomes" id="UP001316087"/>
    </source>
</evidence>
<dbReference type="RefSeq" id="WP_241367504.1">
    <property type="nucleotide sequence ID" value="NZ_JAKZFC010000001.1"/>
</dbReference>
<organism evidence="1 2">
    <name type="scientific">Solibacillus palustris</name>
    <dbReference type="NCBI Taxonomy" id="2908203"/>
    <lineage>
        <taxon>Bacteria</taxon>
        <taxon>Bacillati</taxon>
        <taxon>Bacillota</taxon>
        <taxon>Bacilli</taxon>
        <taxon>Bacillales</taxon>
        <taxon>Caryophanaceae</taxon>
        <taxon>Solibacillus</taxon>
    </lineage>
</organism>
<name>A0ABS9U8B8_9BACL</name>
<protein>
    <submittedName>
        <fullName evidence="1">Uncharacterized protein</fullName>
    </submittedName>
</protein>
<dbReference type="Proteomes" id="UP001316087">
    <property type="component" value="Unassembled WGS sequence"/>
</dbReference>
<sequence>MLISLEYQRDEIIAAVKNQKVANTEWSTIEAKLLKEMNVKVKDEDLKEAFSEKLGTNEE</sequence>
<proteinExistence type="predicted"/>
<comment type="caution">
    <text evidence="1">The sequence shown here is derived from an EMBL/GenBank/DDBJ whole genome shotgun (WGS) entry which is preliminary data.</text>
</comment>
<keyword evidence="2" id="KW-1185">Reference proteome</keyword>